<evidence type="ECO:0000256" key="2">
    <source>
        <dbReference type="SAM" id="MobiDB-lite"/>
    </source>
</evidence>
<feature type="region of interest" description="Disordered" evidence="2">
    <location>
        <begin position="503"/>
        <end position="543"/>
    </location>
</feature>
<reference evidence="3 4" key="1">
    <citation type="journal article" date="2014" name="PLoS Genet.">
        <title>Analysis of the Phlebiopsis gigantea genome, transcriptome and secretome provides insight into its pioneer colonization strategies of wood.</title>
        <authorList>
            <person name="Hori C."/>
            <person name="Ishida T."/>
            <person name="Igarashi K."/>
            <person name="Samejima M."/>
            <person name="Suzuki H."/>
            <person name="Master E."/>
            <person name="Ferreira P."/>
            <person name="Ruiz-Duenas F.J."/>
            <person name="Held B."/>
            <person name="Canessa P."/>
            <person name="Larrondo L.F."/>
            <person name="Schmoll M."/>
            <person name="Druzhinina I.S."/>
            <person name="Kubicek C.P."/>
            <person name="Gaskell J.A."/>
            <person name="Kersten P."/>
            <person name="St John F."/>
            <person name="Glasner J."/>
            <person name="Sabat G."/>
            <person name="Splinter BonDurant S."/>
            <person name="Syed K."/>
            <person name="Yadav J."/>
            <person name="Mgbeahuruike A.C."/>
            <person name="Kovalchuk A."/>
            <person name="Asiegbu F.O."/>
            <person name="Lackner G."/>
            <person name="Hoffmeister D."/>
            <person name="Rencoret J."/>
            <person name="Gutierrez A."/>
            <person name="Sun H."/>
            <person name="Lindquist E."/>
            <person name="Barry K."/>
            <person name="Riley R."/>
            <person name="Grigoriev I.V."/>
            <person name="Henrissat B."/>
            <person name="Kues U."/>
            <person name="Berka R.M."/>
            <person name="Martinez A.T."/>
            <person name="Covert S.F."/>
            <person name="Blanchette R.A."/>
            <person name="Cullen D."/>
        </authorList>
    </citation>
    <scope>NUCLEOTIDE SEQUENCE [LARGE SCALE GENOMIC DNA]</scope>
    <source>
        <strain evidence="3 4">11061_1 CR5-6</strain>
    </source>
</reference>
<name>A0A0C3RWL3_PHLG1</name>
<accession>A0A0C3RWL3</accession>
<sequence length="633" mass="70426">MPAAANALDLLAFVKDIASRGPIMSSWDPSSIGLDADYKVVPGTMRFIQRAVSAHTAQIRSQEVNQFQRNETVVLGYQIESLQSERDILVEETTVLKQKNESLLLDIAESNGLLLVADARIAEVEGNLADALQSLAAQHTKTADWITQNEDTTARYHALEALHAIQEAELDTTAASLMSAETRISSLEAQLAEGQTDARKLESELNDLTIEACFNFDKILTLENDLNFARKEQISLTTKLEAELVAAKSEKETLVRKLEKAAEAIAQLEHQAKASHTAWEITRMELEATQHALTVVQEQGDSYEVAKILLEVRADGLSAQVDALQQESSELKDALHAAEERVKTEIGQGMVNLHLEQEKTKTLECRLVEADELLASATRNVDNIKQEVYELRAEVESVRGDLFETQLEIELLTQQERKMIAALEVEERTRMSAEKERDDVAAKMEKLLVEMEAMKAQQRALQERNEQLEDRNQVFEMQLTRECDAHASTRDDMDRMQARLATVISEKENQPAANKPSTPSRRGSTFLRPQRTPLQSRNVESDVHLPSFGSAPLVPISGQIDDGDCYAENSPLSRSPTVPLGSHSASFSFHRRASLSASPYRSFSDRLFRRGSPDSNAASPRTDSEFFVSPALS</sequence>
<dbReference type="Proteomes" id="UP000053257">
    <property type="component" value="Unassembled WGS sequence"/>
</dbReference>
<keyword evidence="4" id="KW-1185">Reference proteome</keyword>
<gene>
    <name evidence="3" type="ORF">PHLGIDRAFT_14163</name>
</gene>
<evidence type="ECO:0000313" key="3">
    <source>
        <dbReference type="EMBL" id="KIP05996.1"/>
    </source>
</evidence>
<feature type="coiled-coil region" evidence="1">
    <location>
        <begin position="367"/>
        <end position="478"/>
    </location>
</feature>
<dbReference type="HOGENOM" id="CLU_432179_0_0_1"/>
<feature type="region of interest" description="Disordered" evidence="2">
    <location>
        <begin position="605"/>
        <end position="633"/>
    </location>
</feature>
<feature type="coiled-coil region" evidence="1">
    <location>
        <begin position="307"/>
        <end position="341"/>
    </location>
</feature>
<feature type="coiled-coil region" evidence="1">
    <location>
        <begin position="237"/>
        <end position="271"/>
    </location>
</feature>
<feature type="compositionally biased region" description="Polar residues" evidence="2">
    <location>
        <begin position="511"/>
        <end position="523"/>
    </location>
</feature>
<protein>
    <submittedName>
        <fullName evidence="3">Uncharacterized protein</fullName>
    </submittedName>
</protein>
<dbReference type="AlphaFoldDB" id="A0A0C3RWL3"/>
<feature type="coiled-coil region" evidence="1">
    <location>
        <begin position="177"/>
        <end position="211"/>
    </location>
</feature>
<proteinExistence type="predicted"/>
<organism evidence="3 4">
    <name type="scientific">Phlebiopsis gigantea (strain 11061_1 CR5-6)</name>
    <name type="common">White-rot fungus</name>
    <name type="synonym">Peniophora gigantea</name>
    <dbReference type="NCBI Taxonomy" id="745531"/>
    <lineage>
        <taxon>Eukaryota</taxon>
        <taxon>Fungi</taxon>
        <taxon>Dikarya</taxon>
        <taxon>Basidiomycota</taxon>
        <taxon>Agaricomycotina</taxon>
        <taxon>Agaricomycetes</taxon>
        <taxon>Polyporales</taxon>
        <taxon>Phanerochaetaceae</taxon>
        <taxon>Phlebiopsis</taxon>
    </lineage>
</organism>
<keyword evidence="1" id="KW-0175">Coiled coil</keyword>
<evidence type="ECO:0000256" key="1">
    <source>
        <dbReference type="SAM" id="Coils"/>
    </source>
</evidence>
<evidence type="ECO:0000313" key="4">
    <source>
        <dbReference type="Proteomes" id="UP000053257"/>
    </source>
</evidence>
<dbReference type="EMBL" id="KN840528">
    <property type="protein sequence ID" value="KIP05996.1"/>
    <property type="molecule type" value="Genomic_DNA"/>
</dbReference>
<feature type="region of interest" description="Disordered" evidence="2">
    <location>
        <begin position="565"/>
        <end position="584"/>
    </location>
</feature>